<reference evidence="5 6" key="1">
    <citation type="journal article" date="2014" name="BMC Genomics">
        <title>Comparison of environmental and isolate Sulfobacillus genomes reveals diverse carbon, sulfur, nitrogen, and hydrogen metabolisms.</title>
        <authorList>
            <person name="Justice N.B."/>
            <person name="Norman A."/>
            <person name="Brown C.T."/>
            <person name="Singh A."/>
            <person name="Thomas B.C."/>
            <person name="Banfield J.F."/>
        </authorList>
    </citation>
    <scope>NUCLEOTIDE SEQUENCE [LARGE SCALE GENOMIC DNA]</scope>
    <source>
        <strain evidence="5">AMDSBA4</strain>
    </source>
</reference>
<evidence type="ECO:0000256" key="1">
    <source>
        <dbReference type="ARBA" id="ARBA00022670"/>
    </source>
</evidence>
<dbReference type="PIRSF" id="PIRSF019549">
    <property type="entry name" value="Peptidase_A25"/>
    <property type="match status" value="1"/>
</dbReference>
<evidence type="ECO:0000313" key="6">
    <source>
        <dbReference type="Proteomes" id="UP000242972"/>
    </source>
</evidence>
<comment type="subunit">
    <text evidence="4">Homotetramer.</text>
</comment>
<name>A0A2T2XJJ3_9FIRM</name>
<dbReference type="InterPro" id="IPR005080">
    <property type="entry name" value="Peptidase_A25"/>
</dbReference>
<comment type="function">
    <text evidence="4">Initiates the rapid degradation of small, acid-soluble proteins during spore germination.</text>
</comment>
<proteinExistence type="inferred from homology"/>
<dbReference type="InterPro" id="IPR023430">
    <property type="entry name" value="Pept_HybD-like_dom_sf"/>
</dbReference>
<gene>
    <name evidence="4" type="primary">gpr</name>
    <name evidence="5" type="ORF">C7B46_04290</name>
</gene>
<dbReference type="GO" id="GO:0004222">
    <property type="term" value="F:metalloendopeptidase activity"/>
    <property type="evidence" value="ECO:0007669"/>
    <property type="project" value="UniProtKB-UniRule"/>
</dbReference>
<dbReference type="GO" id="GO:0009847">
    <property type="term" value="P:spore germination"/>
    <property type="evidence" value="ECO:0007669"/>
    <property type="project" value="UniProtKB-UniRule"/>
</dbReference>
<keyword evidence="3 4" id="KW-0865">Zymogen</keyword>
<accession>A0A2T2XJJ3</accession>
<dbReference type="Proteomes" id="UP000242972">
    <property type="component" value="Unassembled WGS sequence"/>
</dbReference>
<keyword evidence="1 4" id="KW-0645">Protease</keyword>
<feature type="chain" id="PRO_5023409185" description="Germination protease" evidence="4">
    <location>
        <begin position="19"/>
        <end position="327"/>
    </location>
</feature>
<comment type="caution">
    <text evidence="5">The sequence shown here is derived from an EMBL/GenBank/DDBJ whole genome shotgun (WGS) entry which is preliminary data.</text>
</comment>
<organism evidence="5 6">
    <name type="scientific">Sulfobacillus benefaciens</name>
    <dbReference type="NCBI Taxonomy" id="453960"/>
    <lineage>
        <taxon>Bacteria</taxon>
        <taxon>Bacillati</taxon>
        <taxon>Bacillota</taxon>
        <taxon>Clostridia</taxon>
        <taxon>Eubacteriales</taxon>
        <taxon>Clostridiales Family XVII. Incertae Sedis</taxon>
        <taxon>Sulfobacillus</taxon>
    </lineage>
</organism>
<dbReference type="Pfam" id="PF03418">
    <property type="entry name" value="Peptidase_A25"/>
    <property type="match status" value="1"/>
</dbReference>
<protein>
    <recommendedName>
        <fullName evidence="4">Germination protease</fullName>
        <ecNumber evidence="4">3.4.24.78</ecNumber>
    </recommendedName>
    <alternativeName>
        <fullName evidence="4">GPR endopeptidase</fullName>
    </alternativeName>
    <alternativeName>
        <fullName evidence="4">Germination proteinase</fullName>
    </alternativeName>
    <alternativeName>
        <fullName evidence="4">Spore protease</fullName>
    </alternativeName>
</protein>
<evidence type="ECO:0000256" key="2">
    <source>
        <dbReference type="ARBA" id="ARBA00022801"/>
    </source>
</evidence>
<comment type="catalytic activity">
    <reaction evidence="4">
        <text>Endopeptidase action with P4 Glu or Asp, P1 preferably Glu &gt; Asp, P1' hydrophobic and P2' Ala.</text>
        <dbReference type="EC" id="3.4.24.78"/>
    </reaction>
</comment>
<evidence type="ECO:0000313" key="5">
    <source>
        <dbReference type="EMBL" id="PSR34662.1"/>
    </source>
</evidence>
<dbReference type="Gene3D" id="3.40.50.1450">
    <property type="entry name" value="HybD-like"/>
    <property type="match status" value="1"/>
</dbReference>
<dbReference type="HAMAP" id="MF_00626">
    <property type="entry name" value="Germination_prot"/>
    <property type="match status" value="1"/>
</dbReference>
<feature type="propeptide" id="PRO_5015792309" evidence="4">
    <location>
        <begin position="1"/>
        <end position="18"/>
    </location>
</feature>
<dbReference type="NCBIfam" id="TIGR01441">
    <property type="entry name" value="GPR"/>
    <property type="match status" value="1"/>
</dbReference>
<comment type="PTM">
    <text evidence="4">Autoproteolytically processed. The inactive tetrameric zymogen termed p46 autoprocesses to a smaller form termed p41, which is active only during spore germination.</text>
</comment>
<sequence length="327" mass="35804">MQEHREQHPFAPIQVRTDMAIEARDIVRGEAHEEIPGVRVRDHKDRGVQITEVEIYHEDAERLMGKPKGHYITLDVPQFKDRDPDLKQGLAAVISEQLTPLLPQTTNLTILVVGLGNWNATPDALGPRVVDRLLVTRHLQEIVPEDIRPRMRSVAAVAPGVLGTTGIETLDIIRGIVKEVHPDLVIAIDALAARNLDRLVGSVQIADTGIHPGSGVGNRRQGLTEAALGVPVIAIGVCTVVQAVSIAQEAISLLTQQLADEVKFYKILQQMSVPEQKGLIDEVLGPRLGDLMVTPKEIDVLINDMADVLAEGLNRALQPQLDRSEWA</sequence>
<keyword evidence="2 4" id="KW-0378">Hydrolase</keyword>
<comment type="similarity">
    <text evidence="4">Belongs to the peptidase A25 family.</text>
</comment>
<dbReference type="SUPFAM" id="SSF53163">
    <property type="entry name" value="HybD-like"/>
    <property type="match status" value="1"/>
</dbReference>
<dbReference type="EMBL" id="PXYW01000007">
    <property type="protein sequence ID" value="PSR34662.1"/>
    <property type="molecule type" value="Genomic_DNA"/>
</dbReference>
<dbReference type="AlphaFoldDB" id="A0A2T2XJJ3"/>
<dbReference type="EC" id="3.4.24.78" evidence="4"/>
<evidence type="ECO:0000256" key="4">
    <source>
        <dbReference type="HAMAP-Rule" id="MF_00626"/>
    </source>
</evidence>
<dbReference type="GO" id="GO:0006508">
    <property type="term" value="P:proteolysis"/>
    <property type="evidence" value="ECO:0007669"/>
    <property type="project" value="UniProtKB-UniRule"/>
</dbReference>
<evidence type="ECO:0000256" key="3">
    <source>
        <dbReference type="ARBA" id="ARBA00023145"/>
    </source>
</evidence>